<dbReference type="Proteomes" id="UP000220005">
    <property type="component" value="Unassembled WGS sequence"/>
</dbReference>
<sequence length="515" mass="54833">MKHKFSSVSNDTSAKRSHRGVGQAVAALVMALALTIGGAGTTILLASQPAGLTVAPVTVDWEESSSLKHNNTKKHPSEPAASSTAEEPAAAEDEAAEQEQPAASVSAPAASVTTAEPAASSAAAAPAAPSEPAAEPGPAAPETEPEEDDPMAGSAEEVDHENAAFAHFVQETEELAAEDPLRAPEETADDISAEVAEAPAASENGGDLSAAAITDTDGTILLTPEEIRAALDAGTLDESSVDPQCLDSENGFLKWLWEFLFGKKDDTPAPPAPVYSGWRVENGNTYYYSQTTNQRVTGIQSIDNKLYYFDANGVKRDATFGIDVSKYQASVDFEKVKEAGVQFVIIRLGYRGYGSGTLVQDPKFEEHFTNARNAGLRVGVYCFTQAVTEDEAREEAQACVYVLNGRQLDYPIYYDTEATGTGSGRADGLGVEDRTKCAVAFCEEVKALGYQPGVYAATTWFRKRLDMSQLTKYNIWNAHYNVASSPIACNMWQGSCTARIPGYGGQIDVNISYMG</sequence>
<dbReference type="InterPro" id="IPR018337">
    <property type="entry name" value="Cell_wall/Cho-bd_repeat"/>
</dbReference>
<dbReference type="GO" id="GO:0016998">
    <property type="term" value="P:cell wall macromolecule catabolic process"/>
    <property type="evidence" value="ECO:0007669"/>
    <property type="project" value="InterPro"/>
</dbReference>
<keyword evidence="5" id="KW-1133">Transmembrane helix</keyword>
<keyword evidence="5" id="KW-0812">Transmembrane</keyword>
<dbReference type="GO" id="GO:0016052">
    <property type="term" value="P:carbohydrate catabolic process"/>
    <property type="evidence" value="ECO:0007669"/>
    <property type="project" value="TreeGrafter"/>
</dbReference>
<feature type="compositionally biased region" description="Low complexity" evidence="4">
    <location>
        <begin position="78"/>
        <end position="88"/>
    </location>
</feature>
<evidence type="ECO:0000313" key="7">
    <source>
        <dbReference type="Proteomes" id="UP000220005"/>
    </source>
</evidence>
<dbReference type="Gene3D" id="3.20.20.80">
    <property type="entry name" value="Glycosidases"/>
    <property type="match status" value="1"/>
</dbReference>
<protein>
    <submittedName>
        <fullName evidence="6">Lyzozyme M1 (1,4-beta-N-acetylmuramidase)</fullName>
    </submittedName>
</protein>
<evidence type="ECO:0000256" key="2">
    <source>
        <dbReference type="ARBA" id="ARBA00022737"/>
    </source>
</evidence>
<proteinExistence type="inferred from homology"/>
<dbReference type="PROSITE" id="PS51904">
    <property type="entry name" value="GLYCOSYL_HYDROL_F25_2"/>
    <property type="match status" value="1"/>
</dbReference>
<dbReference type="Gene3D" id="2.10.270.10">
    <property type="entry name" value="Cholin Binding"/>
    <property type="match status" value="1"/>
</dbReference>
<accession>A0A2A7AS50</accession>
<feature type="region of interest" description="Disordered" evidence="4">
    <location>
        <begin position="64"/>
        <end position="155"/>
    </location>
</feature>
<feature type="compositionally biased region" description="Low complexity" evidence="4">
    <location>
        <begin position="98"/>
        <end position="142"/>
    </location>
</feature>
<reference evidence="6 7" key="1">
    <citation type="journal article" date="2017" name="Front. Microbiol.">
        <title>New Insights into the Diversity of the Genus Faecalibacterium.</title>
        <authorList>
            <person name="Benevides L."/>
            <person name="Burman S."/>
            <person name="Martin R."/>
            <person name="Robert V."/>
            <person name="Thomas M."/>
            <person name="Miquel S."/>
            <person name="Chain F."/>
            <person name="Sokol H."/>
            <person name="Bermudez-Humaran L.G."/>
            <person name="Morrison M."/>
            <person name="Langella P."/>
            <person name="Azevedo V.A."/>
            <person name="Chatel J.M."/>
            <person name="Soares S."/>
        </authorList>
    </citation>
    <scope>NUCLEOTIDE SEQUENCE [LARGE SCALE GENOMIC DNA]</scope>
    <source>
        <strain evidence="6 7">CNCM I 4575</strain>
    </source>
</reference>
<dbReference type="Pfam" id="PF01183">
    <property type="entry name" value="Glyco_hydro_25"/>
    <property type="match status" value="1"/>
</dbReference>
<feature type="region of interest" description="Disordered" evidence="4">
    <location>
        <begin position="1"/>
        <end position="20"/>
    </location>
</feature>
<dbReference type="GO" id="GO:0009253">
    <property type="term" value="P:peptidoglycan catabolic process"/>
    <property type="evidence" value="ECO:0007669"/>
    <property type="project" value="InterPro"/>
</dbReference>
<evidence type="ECO:0000256" key="4">
    <source>
        <dbReference type="SAM" id="MobiDB-lite"/>
    </source>
</evidence>
<dbReference type="InterPro" id="IPR002053">
    <property type="entry name" value="Glyco_hydro_25"/>
</dbReference>
<dbReference type="SUPFAM" id="SSF51445">
    <property type="entry name" value="(Trans)glycosidases"/>
    <property type="match status" value="1"/>
</dbReference>
<gene>
    <name evidence="6" type="ORF">CGS58_04840</name>
</gene>
<comment type="similarity">
    <text evidence="1">Belongs to the glycosyl hydrolase 25 family.</text>
</comment>
<dbReference type="PROSITE" id="PS51170">
    <property type="entry name" value="CW"/>
    <property type="match status" value="1"/>
</dbReference>
<dbReference type="PANTHER" id="PTHR34135">
    <property type="entry name" value="LYSOZYME"/>
    <property type="match status" value="1"/>
</dbReference>
<feature type="repeat" description="Cell wall-binding" evidence="3">
    <location>
        <begin position="296"/>
        <end position="315"/>
    </location>
</feature>
<keyword evidence="2" id="KW-0677">Repeat</keyword>
<dbReference type="EMBL" id="NMTY01000009">
    <property type="protein sequence ID" value="PDX81858.1"/>
    <property type="molecule type" value="Genomic_DNA"/>
</dbReference>
<feature type="transmembrane region" description="Helical" evidence="5">
    <location>
        <begin position="21"/>
        <end position="46"/>
    </location>
</feature>
<evidence type="ECO:0000256" key="1">
    <source>
        <dbReference type="ARBA" id="ARBA00010646"/>
    </source>
</evidence>
<name>A0A2A7AS50_9FIRM</name>
<comment type="caution">
    <text evidence="6">The sequence shown here is derived from an EMBL/GenBank/DDBJ whole genome shotgun (WGS) entry which is preliminary data.</text>
</comment>
<dbReference type="SUPFAM" id="SSF69360">
    <property type="entry name" value="Cell wall binding repeat"/>
    <property type="match status" value="1"/>
</dbReference>
<evidence type="ECO:0000313" key="6">
    <source>
        <dbReference type="EMBL" id="PDX81858.1"/>
    </source>
</evidence>
<dbReference type="RefSeq" id="WP_097839135.1">
    <property type="nucleotide sequence ID" value="NZ_NMTY01000009.1"/>
</dbReference>
<organism evidence="6 7">
    <name type="scientific">Faecalibacterium prausnitzii</name>
    <dbReference type="NCBI Taxonomy" id="853"/>
    <lineage>
        <taxon>Bacteria</taxon>
        <taxon>Bacillati</taxon>
        <taxon>Bacillota</taxon>
        <taxon>Clostridia</taxon>
        <taxon>Eubacteriales</taxon>
        <taxon>Oscillospiraceae</taxon>
        <taxon>Faecalibacterium</taxon>
    </lineage>
</organism>
<dbReference type="GO" id="GO:0003796">
    <property type="term" value="F:lysozyme activity"/>
    <property type="evidence" value="ECO:0007669"/>
    <property type="project" value="InterPro"/>
</dbReference>
<keyword evidence="5" id="KW-0472">Membrane</keyword>
<dbReference type="InterPro" id="IPR017853">
    <property type="entry name" value="GH"/>
</dbReference>
<evidence type="ECO:0000256" key="5">
    <source>
        <dbReference type="SAM" id="Phobius"/>
    </source>
</evidence>
<dbReference type="AlphaFoldDB" id="A0A2A7AS50"/>
<feature type="compositionally biased region" description="Polar residues" evidence="4">
    <location>
        <begin position="1"/>
        <end position="12"/>
    </location>
</feature>
<dbReference type="CDD" id="cd06414">
    <property type="entry name" value="GH25_LytC-like"/>
    <property type="match status" value="1"/>
</dbReference>
<evidence type="ECO:0000256" key="3">
    <source>
        <dbReference type="PROSITE-ProRule" id="PRU00591"/>
    </source>
</evidence>
<dbReference type="PANTHER" id="PTHR34135:SF2">
    <property type="entry name" value="LYSOZYME"/>
    <property type="match status" value="1"/>
</dbReference>